<dbReference type="GO" id="GO:0019843">
    <property type="term" value="F:rRNA binding"/>
    <property type="evidence" value="ECO:0007669"/>
    <property type="project" value="TreeGrafter"/>
</dbReference>
<dbReference type="Proteomes" id="UP000229706">
    <property type="component" value="Unassembled WGS sequence"/>
</dbReference>
<dbReference type="GO" id="GO:0000028">
    <property type="term" value="P:ribosomal small subunit assembly"/>
    <property type="evidence" value="ECO:0007669"/>
    <property type="project" value="TreeGrafter"/>
</dbReference>
<evidence type="ECO:0000259" key="2">
    <source>
        <dbReference type="Pfam" id="PF07650"/>
    </source>
</evidence>
<dbReference type="InterPro" id="IPR015946">
    <property type="entry name" value="KH_dom-like_a/b"/>
</dbReference>
<evidence type="ECO:0000313" key="3">
    <source>
        <dbReference type="EMBL" id="PJB89503.1"/>
    </source>
</evidence>
<evidence type="ECO:0000313" key="4">
    <source>
        <dbReference type="Proteomes" id="UP000229706"/>
    </source>
</evidence>
<name>A0A2M8DE47_9BACT</name>
<feature type="domain" description="KH type-2" evidence="2">
    <location>
        <begin position="49"/>
        <end position="117"/>
    </location>
</feature>
<comment type="caution">
    <text evidence="3">The sequence shown here is derived from an EMBL/GenBank/DDBJ whole genome shotgun (WGS) entry which is preliminary data.</text>
</comment>
<organism evidence="3 4">
    <name type="scientific">Candidatus Roizmanbacteria bacterium CG_4_9_14_0_8_um_filter_34_12</name>
    <dbReference type="NCBI Taxonomy" id="1974840"/>
    <lineage>
        <taxon>Bacteria</taxon>
        <taxon>Candidatus Roizmaniibacteriota</taxon>
    </lineage>
</organism>
<protein>
    <recommendedName>
        <fullName evidence="2">KH type-2 domain-containing protein</fullName>
    </recommendedName>
</protein>
<dbReference type="SUPFAM" id="SSF54814">
    <property type="entry name" value="Prokaryotic type KH domain (KH-domain type II)"/>
    <property type="match status" value="1"/>
</dbReference>
<accession>A0A2M8DE47</accession>
<evidence type="ECO:0000256" key="1">
    <source>
        <dbReference type="ARBA" id="ARBA00022884"/>
    </source>
</evidence>
<dbReference type="InterPro" id="IPR005662">
    <property type="entry name" value="GTPase_Era-like"/>
</dbReference>
<dbReference type="Pfam" id="PF07650">
    <property type="entry name" value="KH_2"/>
    <property type="match status" value="1"/>
</dbReference>
<dbReference type="Gene3D" id="3.30.300.20">
    <property type="match status" value="1"/>
</dbReference>
<dbReference type="CDD" id="cd22534">
    <property type="entry name" value="KH-II_Era"/>
    <property type="match status" value="1"/>
</dbReference>
<keyword evidence="1" id="KW-0694">RNA-binding</keyword>
<dbReference type="AlphaFoldDB" id="A0A2M8DE47"/>
<dbReference type="PANTHER" id="PTHR42698:SF1">
    <property type="entry name" value="GTPASE ERA, MITOCHONDRIAL"/>
    <property type="match status" value="1"/>
</dbReference>
<dbReference type="EMBL" id="PFTH01000025">
    <property type="protein sequence ID" value="PJB89503.1"/>
    <property type="molecule type" value="Genomic_DNA"/>
</dbReference>
<proteinExistence type="predicted"/>
<gene>
    <name evidence="3" type="ORF">CO083_00645</name>
</gene>
<dbReference type="GO" id="GO:0043024">
    <property type="term" value="F:ribosomal small subunit binding"/>
    <property type="evidence" value="ECO:0007669"/>
    <property type="project" value="TreeGrafter"/>
</dbReference>
<dbReference type="InterPro" id="IPR009019">
    <property type="entry name" value="KH_sf_prok-type"/>
</dbReference>
<dbReference type="PANTHER" id="PTHR42698">
    <property type="entry name" value="GTPASE ERA"/>
    <property type="match status" value="1"/>
</dbReference>
<dbReference type="GO" id="GO:0005525">
    <property type="term" value="F:GTP binding"/>
    <property type="evidence" value="ECO:0007669"/>
    <property type="project" value="InterPro"/>
</dbReference>
<reference evidence="4" key="1">
    <citation type="submission" date="2017-09" db="EMBL/GenBank/DDBJ databases">
        <title>Depth-based differentiation of microbial function through sediment-hosted aquifers and enrichment of novel symbionts in the deep terrestrial subsurface.</title>
        <authorList>
            <person name="Probst A.J."/>
            <person name="Ladd B."/>
            <person name="Jarett J.K."/>
            <person name="Geller-Mcgrath D.E."/>
            <person name="Sieber C.M.K."/>
            <person name="Emerson J.B."/>
            <person name="Anantharaman K."/>
            <person name="Thomas B.C."/>
            <person name="Malmstrom R."/>
            <person name="Stieglmeier M."/>
            <person name="Klingl A."/>
            <person name="Woyke T."/>
            <person name="Ryan C.M."/>
            <person name="Banfield J.F."/>
        </authorList>
    </citation>
    <scope>NUCLEOTIDE SEQUENCE [LARGE SCALE GENOMIC DNA]</scope>
</reference>
<sequence length="123" mass="14393">MSLNKNQEDDLNSNYPLLNLDSKIFIAELIREKVFLMMGKEIPYRSTVIVEEITERNEKLTYIKAKILTTEDRYKKMLIGVGGRKIKEIGAYARKEIALATSKKIYLDLTVETDPHWQEVYYT</sequence>
<dbReference type="InterPro" id="IPR004044">
    <property type="entry name" value="KH_dom_type_2"/>
</dbReference>